<evidence type="ECO:0000256" key="2">
    <source>
        <dbReference type="ARBA" id="ARBA00009347"/>
    </source>
</evidence>
<dbReference type="InterPro" id="IPR006089">
    <property type="entry name" value="Acyl-CoA_DH_CS"/>
</dbReference>
<dbReference type="InterPro" id="IPR046373">
    <property type="entry name" value="Acyl-CoA_Oxase/DH_mid-dom_sf"/>
</dbReference>
<comment type="caution">
    <text evidence="10">The sequence shown here is derived from an EMBL/GenBank/DDBJ whole genome shotgun (WGS) entry which is preliminary data.</text>
</comment>
<dbReference type="SUPFAM" id="SSF56645">
    <property type="entry name" value="Acyl-CoA dehydrogenase NM domain-like"/>
    <property type="match status" value="1"/>
</dbReference>
<keyword evidence="4 6" id="KW-0274">FAD</keyword>
<keyword evidence="5 6" id="KW-0560">Oxidoreductase</keyword>
<evidence type="ECO:0000313" key="11">
    <source>
        <dbReference type="Proteomes" id="UP000295341"/>
    </source>
</evidence>
<feature type="domain" description="Acyl-CoA dehydrogenase/oxidase N-terminal" evidence="9">
    <location>
        <begin position="17"/>
        <end position="126"/>
    </location>
</feature>
<dbReference type="Pfam" id="PF02770">
    <property type="entry name" value="Acyl-CoA_dh_M"/>
    <property type="match status" value="1"/>
</dbReference>
<evidence type="ECO:0000259" key="9">
    <source>
        <dbReference type="Pfam" id="PF02771"/>
    </source>
</evidence>
<name>A0A4R7P538_9GAMM</name>
<dbReference type="Gene3D" id="2.40.110.10">
    <property type="entry name" value="Butyryl-CoA Dehydrogenase, subunit A, domain 2"/>
    <property type="match status" value="1"/>
</dbReference>
<evidence type="ECO:0000259" key="8">
    <source>
        <dbReference type="Pfam" id="PF02770"/>
    </source>
</evidence>
<comment type="similarity">
    <text evidence="2 6">Belongs to the acyl-CoA dehydrogenase family.</text>
</comment>
<dbReference type="Proteomes" id="UP000295341">
    <property type="component" value="Unassembled WGS sequence"/>
</dbReference>
<dbReference type="PANTHER" id="PTHR43292">
    <property type="entry name" value="ACYL-COA DEHYDROGENASE"/>
    <property type="match status" value="1"/>
</dbReference>
<gene>
    <name evidence="10" type="ORF">DFR24_2730</name>
</gene>
<dbReference type="SUPFAM" id="SSF47203">
    <property type="entry name" value="Acyl-CoA dehydrogenase C-terminal domain-like"/>
    <property type="match status" value="1"/>
</dbReference>
<evidence type="ECO:0000259" key="7">
    <source>
        <dbReference type="Pfam" id="PF00441"/>
    </source>
</evidence>
<evidence type="ECO:0000256" key="5">
    <source>
        <dbReference type="ARBA" id="ARBA00023002"/>
    </source>
</evidence>
<dbReference type="RefSeq" id="WP_210772611.1">
    <property type="nucleotide sequence ID" value="NZ_MWIN01000029.1"/>
</dbReference>
<dbReference type="GO" id="GO:0003995">
    <property type="term" value="F:acyl-CoA dehydrogenase activity"/>
    <property type="evidence" value="ECO:0007669"/>
    <property type="project" value="InterPro"/>
</dbReference>
<sequence>MQTFHFDPVDLPPGIPAFRAEIRAFLAREMPRDYPAEQKANCWTVYDADFSRRLGERGWIGMHWSKTYGGHERSALERYVLMEELLAAGAPVGAHWIGDRQTAPAILRYGSESQKQRHVPRIARGEAFCCIGMSEPNAGSDLASVRTRAERLPDGRWKINGQKIWTTLAHRSHLIIVLARTSPADEKNRHAGLSQFLLEFDTPGLRVQPIVDLVGAKHFNEIFFEDCIVDAECLLGTEGQGWKQVTAELSLERSGPERYLSSIALFFELLRVVGPSPSESVRQAIGRVTAEIWTLRQMSLSVAGQLARGEDPYVEAAIVKDLGNVFEQALPPLVQALADDGIHLEQDSDFVRTLALLLQTSPSFSLRGGTREILRGIIARGLGLR</sequence>
<dbReference type="Gene3D" id="1.10.540.10">
    <property type="entry name" value="Acyl-CoA dehydrogenase/oxidase, N-terminal domain"/>
    <property type="match status" value="1"/>
</dbReference>
<dbReference type="EMBL" id="SOBT01000009">
    <property type="protein sequence ID" value="TDU28361.1"/>
    <property type="molecule type" value="Genomic_DNA"/>
</dbReference>
<dbReference type="Pfam" id="PF00441">
    <property type="entry name" value="Acyl-CoA_dh_1"/>
    <property type="match status" value="1"/>
</dbReference>
<evidence type="ECO:0000256" key="6">
    <source>
        <dbReference type="RuleBase" id="RU362125"/>
    </source>
</evidence>
<dbReference type="PANTHER" id="PTHR43292:SF4">
    <property type="entry name" value="ACYL-COA DEHYDROGENASE FADE34"/>
    <property type="match status" value="1"/>
</dbReference>
<comment type="cofactor">
    <cofactor evidence="1 6">
        <name>FAD</name>
        <dbReference type="ChEBI" id="CHEBI:57692"/>
    </cofactor>
</comment>
<dbReference type="Pfam" id="PF02771">
    <property type="entry name" value="Acyl-CoA_dh_N"/>
    <property type="match status" value="1"/>
</dbReference>
<dbReference type="GO" id="GO:0005886">
    <property type="term" value="C:plasma membrane"/>
    <property type="evidence" value="ECO:0007669"/>
    <property type="project" value="TreeGrafter"/>
</dbReference>
<proteinExistence type="inferred from homology"/>
<dbReference type="InterPro" id="IPR037069">
    <property type="entry name" value="AcylCoA_DH/ox_N_sf"/>
</dbReference>
<feature type="domain" description="Acyl-CoA dehydrogenase/oxidase C-terminal" evidence="7">
    <location>
        <begin position="279"/>
        <end position="382"/>
    </location>
</feature>
<dbReference type="Gene3D" id="1.20.140.10">
    <property type="entry name" value="Butyryl-CoA Dehydrogenase, subunit A, domain 3"/>
    <property type="match status" value="1"/>
</dbReference>
<evidence type="ECO:0000256" key="4">
    <source>
        <dbReference type="ARBA" id="ARBA00022827"/>
    </source>
</evidence>
<keyword evidence="11" id="KW-1185">Reference proteome</keyword>
<dbReference type="InterPro" id="IPR036250">
    <property type="entry name" value="AcylCo_DH-like_C"/>
</dbReference>
<dbReference type="InterPro" id="IPR009075">
    <property type="entry name" value="AcylCo_DH/oxidase_C"/>
</dbReference>
<dbReference type="AlphaFoldDB" id="A0A4R7P538"/>
<dbReference type="InterPro" id="IPR013786">
    <property type="entry name" value="AcylCoA_DH/ox_N"/>
</dbReference>
<organism evidence="10 11">
    <name type="scientific">Panacagrimonas perspica</name>
    <dbReference type="NCBI Taxonomy" id="381431"/>
    <lineage>
        <taxon>Bacteria</taxon>
        <taxon>Pseudomonadati</taxon>
        <taxon>Pseudomonadota</taxon>
        <taxon>Gammaproteobacteria</taxon>
        <taxon>Nevskiales</taxon>
        <taxon>Nevskiaceae</taxon>
        <taxon>Panacagrimonas</taxon>
    </lineage>
</organism>
<dbReference type="PROSITE" id="PS00072">
    <property type="entry name" value="ACYL_COA_DH_1"/>
    <property type="match status" value="1"/>
</dbReference>
<evidence type="ECO:0000256" key="1">
    <source>
        <dbReference type="ARBA" id="ARBA00001974"/>
    </source>
</evidence>
<accession>A0A4R7P538</accession>
<dbReference type="FunFam" id="2.40.110.10:FF:000011">
    <property type="entry name" value="Acyl-CoA dehydrogenase FadE34"/>
    <property type="match status" value="1"/>
</dbReference>
<evidence type="ECO:0000256" key="3">
    <source>
        <dbReference type="ARBA" id="ARBA00022630"/>
    </source>
</evidence>
<dbReference type="InterPro" id="IPR052161">
    <property type="entry name" value="Mycobact_Acyl-CoA_DH"/>
</dbReference>
<dbReference type="InterPro" id="IPR009100">
    <property type="entry name" value="AcylCoA_DH/oxidase_NM_dom_sf"/>
</dbReference>
<feature type="domain" description="Acyl-CoA oxidase/dehydrogenase middle" evidence="8">
    <location>
        <begin position="130"/>
        <end position="227"/>
    </location>
</feature>
<evidence type="ECO:0000313" key="10">
    <source>
        <dbReference type="EMBL" id="TDU28361.1"/>
    </source>
</evidence>
<protein>
    <submittedName>
        <fullName evidence="10">Alkylation response protein AidB-like acyl-CoA dehydrogenase</fullName>
    </submittedName>
</protein>
<keyword evidence="3 6" id="KW-0285">Flavoprotein</keyword>
<dbReference type="GO" id="GO:0050660">
    <property type="term" value="F:flavin adenine dinucleotide binding"/>
    <property type="evidence" value="ECO:0007669"/>
    <property type="project" value="InterPro"/>
</dbReference>
<reference evidence="10 11" key="1">
    <citation type="submission" date="2019-03" db="EMBL/GenBank/DDBJ databases">
        <title>Genomic Encyclopedia of Type Strains, Phase IV (KMG-IV): sequencing the most valuable type-strain genomes for metagenomic binning, comparative biology and taxonomic classification.</title>
        <authorList>
            <person name="Goeker M."/>
        </authorList>
    </citation>
    <scope>NUCLEOTIDE SEQUENCE [LARGE SCALE GENOMIC DNA]</scope>
    <source>
        <strain evidence="10 11">DSM 26377</strain>
    </source>
</reference>
<dbReference type="InterPro" id="IPR006091">
    <property type="entry name" value="Acyl-CoA_Oxase/DH_mid-dom"/>
</dbReference>